<keyword evidence="5 7" id="KW-0472">Membrane</keyword>
<proteinExistence type="inferred from homology"/>
<dbReference type="Proteomes" id="UP000800200">
    <property type="component" value="Unassembled WGS sequence"/>
</dbReference>
<dbReference type="PANTHER" id="PTHR46154:SF3">
    <property type="entry name" value="DUR32P"/>
    <property type="match status" value="1"/>
</dbReference>
<dbReference type="Gene3D" id="1.20.1730.10">
    <property type="entry name" value="Sodium/glucose cotransporter"/>
    <property type="match status" value="1"/>
</dbReference>
<dbReference type="GO" id="GO:0015204">
    <property type="term" value="F:urea transmembrane transporter activity"/>
    <property type="evidence" value="ECO:0007669"/>
    <property type="project" value="InterPro"/>
</dbReference>
<dbReference type="AlphaFoldDB" id="A0A6A6DZ00"/>
<sequence length="419" mass="45944">MADHHFALPRHLFAIIIIFAVRIQKDYLSEHSGKSEMVMVANRSMWINETVFSYVMCYFYGIAAPMWFRTGFFFQIALMTVLDVLVKIRISNAHTSLEIVRYIYSRLGHIIFIFINMNNNIIGCASLIVTGSQLLYGMTVVHLTAATVLIRWSIMLYTAVGGLKATFLTDFLHTTIALILTVYFTIAVLTNEHVGATAVDHYVKGNCKGWLLSFKSKGAILSSIALKFGNLALVVMDTAFRQKSFAPEVRSTVPSYNLAALAIFAVPWALSGVIGLTARGVEKAPVFPTSPEGFIASQVSAGFVTSYTIRALLGPRGSAGILLLLYMSVASTLLSTMIAVSSILAFDFHLGVNGHGIFITCITTALDYGGADLTWMAYCLPILTCPNAFPLIFTLFWGWKLRLAVIVLPILGMVSSITI</sequence>
<keyword evidence="9" id="KW-1185">Reference proteome</keyword>
<protein>
    <submittedName>
        <fullName evidence="8">Uncharacterized protein</fullName>
    </submittedName>
</protein>
<dbReference type="EMBL" id="ML994638">
    <property type="protein sequence ID" value="KAF2184263.1"/>
    <property type="molecule type" value="Genomic_DNA"/>
</dbReference>
<feature type="transmembrane region" description="Helical" evidence="7">
    <location>
        <begin position="67"/>
        <end position="86"/>
    </location>
</feature>
<dbReference type="GO" id="GO:0005886">
    <property type="term" value="C:plasma membrane"/>
    <property type="evidence" value="ECO:0007669"/>
    <property type="project" value="TreeGrafter"/>
</dbReference>
<evidence type="ECO:0000256" key="6">
    <source>
        <dbReference type="RuleBase" id="RU362091"/>
    </source>
</evidence>
<feature type="transmembrane region" description="Helical" evidence="7">
    <location>
        <begin position="44"/>
        <end position="61"/>
    </location>
</feature>
<feature type="transmembrane region" description="Helical" evidence="7">
    <location>
        <begin position="171"/>
        <end position="190"/>
    </location>
</feature>
<dbReference type="Pfam" id="PF00474">
    <property type="entry name" value="SSF"/>
    <property type="match status" value="1"/>
</dbReference>
<feature type="transmembrane region" description="Helical" evidence="7">
    <location>
        <begin position="107"/>
        <end position="129"/>
    </location>
</feature>
<keyword evidence="4 7" id="KW-1133">Transmembrane helix</keyword>
<dbReference type="InterPro" id="IPR038377">
    <property type="entry name" value="Na/Glc_symporter_sf"/>
</dbReference>
<organism evidence="8 9">
    <name type="scientific">Zopfia rhizophila CBS 207.26</name>
    <dbReference type="NCBI Taxonomy" id="1314779"/>
    <lineage>
        <taxon>Eukaryota</taxon>
        <taxon>Fungi</taxon>
        <taxon>Dikarya</taxon>
        <taxon>Ascomycota</taxon>
        <taxon>Pezizomycotina</taxon>
        <taxon>Dothideomycetes</taxon>
        <taxon>Dothideomycetes incertae sedis</taxon>
        <taxon>Zopfiaceae</taxon>
        <taxon>Zopfia</taxon>
    </lineage>
</organism>
<evidence type="ECO:0000256" key="5">
    <source>
        <dbReference type="ARBA" id="ARBA00023136"/>
    </source>
</evidence>
<gene>
    <name evidence="8" type="ORF">K469DRAFT_727212</name>
</gene>
<evidence type="ECO:0000256" key="4">
    <source>
        <dbReference type="ARBA" id="ARBA00022989"/>
    </source>
</evidence>
<feature type="transmembrane region" description="Helical" evidence="7">
    <location>
        <begin position="6"/>
        <end position="23"/>
    </location>
</feature>
<reference evidence="8" key="1">
    <citation type="journal article" date="2020" name="Stud. Mycol.">
        <title>101 Dothideomycetes genomes: a test case for predicting lifestyles and emergence of pathogens.</title>
        <authorList>
            <person name="Haridas S."/>
            <person name="Albert R."/>
            <person name="Binder M."/>
            <person name="Bloem J."/>
            <person name="Labutti K."/>
            <person name="Salamov A."/>
            <person name="Andreopoulos B."/>
            <person name="Baker S."/>
            <person name="Barry K."/>
            <person name="Bills G."/>
            <person name="Bluhm B."/>
            <person name="Cannon C."/>
            <person name="Castanera R."/>
            <person name="Culley D."/>
            <person name="Daum C."/>
            <person name="Ezra D."/>
            <person name="Gonzalez J."/>
            <person name="Henrissat B."/>
            <person name="Kuo A."/>
            <person name="Liang C."/>
            <person name="Lipzen A."/>
            <person name="Lutzoni F."/>
            <person name="Magnuson J."/>
            <person name="Mondo S."/>
            <person name="Nolan M."/>
            <person name="Ohm R."/>
            <person name="Pangilinan J."/>
            <person name="Park H.-J."/>
            <person name="Ramirez L."/>
            <person name="Alfaro M."/>
            <person name="Sun H."/>
            <person name="Tritt A."/>
            <person name="Yoshinaga Y."/>
            <person name="Zwiers L.-H."/>
            <person name="Turgeon B."/>
            <person name="Goodwin S."/>
            <person name="Spatafora J."/>
            <person name="Crous P."/>
            <person name="Grigoriev I."/>
        </authorList>
    </citation>
    <scope>NUCLEOTIDE SEQUENCE</scope>
    <source>
        <strain evidence="8">CBS 207.26</strain>
    </source>
</reference>
<name>A0A6A6DZ00_9PEZI</name>
<feature type="transmembrane region" description="Helical" evidence="7">
    <location>
        <begin position="375"/>
        <end position="396"/>
    </location>
</feature>
<comment type="subcellular location">
    <subcellularLocation>
        <location evidence="1">Membrane</location>
        <topology evidence="1">Multi-pass membrane protein</topology>
    </subcellularLocation>
</comment>
<feature type="transmembrane region" description="Helical" evidence="7">
    <location>
        <begin position="401"/>
        <end position="418"/>
    </location>
</feature>
<dbReference type="InterPro" id="IPR031155">
    <property type="entry name" value="DUR"/>
</dbReference>
<feature type="transmembrane region" description="Helical" evidence="7">
    <location>
        <begin position="135"/>
        <end position="159"/>
    </location>
</feature>
<dbReference type="PROSITE" id="PS50283">
    <property type="entry name" value="NA_SOLUT_SYMP_3"/>
    <property type="match status" value="1"/>
</dbReference>
<evidence type="ECO:0000256" key="7">
    <source>
        <dbReference type="SAM" id="Phobius"/>
    </source>
</evidence>
<evidence type="ECO:0000256" key="3">
    <source>
        <dbReference type="ARBA" id="ARBA00022692"/>
    </source>
</evidence>
<dbReference type="OrthoDB" id="6132759at2759"/>
<feature type="transmembrane region" description="Helical" evidence="7">
    <location>
        <begin position="320"/>
        <end position="346"/>
    </location>
</feature>
<evidence type="ECO:0000313" key="9">
    <source>
        <dbReference type="Proteomes" id="UP000800200"/>
    </source>
</evidence>
<feature type="transmembrane region" description="Helical" evidence="7">
    <location>
        <begin position="294"/>
        <end position="313"/>
    </location>
</feature>
<feature type="transmembrane region" description="Helical" evidence="7">
    <location>
        <begin position="256"/>
        <end position="274"/>
    </location>
</feature>
<evidence type="ECO:0000256" key="2">
    <source>
        <dbReference type="ARBA" id="ARBA00006434"/>
    </source>
</evidence>
<keyword evidence="3 7" id="KW-0812">Transmembrane</keyword>
<dbReference type="InterPro" id="IPR001734">
    <property type="entry name" value="Na/solute_symporter"/>
</dbReference>
<dbReference type="PANTHER" id="PTHR46154">
    <property type="match status" value="1"/>
</dbReference>
<accession>A0A6A6DZ00</accession>
<evidence type="ECO:0000313" key="8">
    <source>
        <dbReference type="EMBL" id="KAF2184263.1"/>
    </source>
</evidence>
<comment type="similarity">
    <text evidence="2 6">Belongs to the sodium:solute symporter (SSF) (TC 2.A.21) family.</text>
</comment>
<feature type="transmembrane region" description="Helical" evidence="7">
    <location>
        <begin position="218"/>
        <end position="236"/>
    </location>
</feature>
<evidence type="ECO:0000256" key="1">
    <source>
        <dbReference type="ARBA" id="ARBA00004141"/>
    </source>
</evidence>